<dbReference type="Proteomes" id="UP000663865">
    <property type="component" value="Unassembled WGS sequence"/>
</dbReference>
<evidence type="ECO:0000313" key="2">
    <source>
        <dbReference type="EMBL" id="CAF4854171.1"/>
    </source>
</evidence>
<evidence type="ECO:0000313" key="1">
    <source>
        <dbReference type="EMBL" id="CAF3439762.1"/>
    </source>
</evidence>
<organism evidence="2 3">
    <name type="scientific">Rotaria socialis</name>
    <dbReference type="NCBI Taxonomy" id="392032"/>
    <lineage>
        <taxon>Eukaryota</taxon>
        <taxon>Metazoa</taxon>
        <taxon>Spiralia</taxon>
        <taxon>Gnathifera</taxon>
        <taxon>Rotifera</taxon>
        <taxon>Eurotatoria</taxon>
        <taxon>Bdelloidea</taxon>
        <taxon>Philodinida</taxon>
        <taxon>Philodinidae</taxon>
        <taxon>Rotaria</taxon>
    </lineage>
</organism>
<sequence length="89" mass="9995">MADQSSESLSPVKFELDGNKFLSIRLSPQTFVANARKEIGKRRSLENGQLFIDKEGYPIGLMDETSTRLEELMLDNNVVKMQTQTSTGI</sequence>
<reference evidence="2" key="1">
    <citation type="submission" date="2021-02" db="EMBL/GenBank/DDBJ databases">
        <authorList>
            <person name="Nowell W R."/>
        </authorList>
    </citation>
    <scope>NUCLEOTIDE SEQUENCE</scope>
</reference>
<dbReference type="AlphaFoldDB" id="A0A821SCB4"/>
<protein>
    <submittedName>
        <fullName evidence="2">Uncharacterized protein</fullName>
    </submittedName>
</protein>
<name>A0A821SCB4_9BILA</name>
<dbReference type="EMBL" id="CAJOBS010003366">
    <property type="protein sequence ID" value="CAF4854171.1"/>
    <property type="molecule type" value="Genomic_DNA"/>
</dbReference>
<evidence type="ECO:0000313" key="3">
    <source>
        <dbReference type="Proteomes" id="UP000663838"/>
    </source>
</evidence>
<comment type="caution">
    <text evidence="2">The sequence shown here is derived from an EMBL/GenBank/DDBJ whole genome shotgun (WGS) entry which is preliminary data.</text>
</comment>
<gene>
    <name evidence="1" type="ORF">KIK155_LOCUS11538</name>
    <name evidence="2" type="ORF">TOA249_LOCUS27140</name>
</gene>
<accession>A0A821SCB4</accession>
<proteinExistence type="predicted"/>
<dbReference type="EMBL" id="CAJNYV010001839">
    <property type="protein sequence ID" value="CAF3439762.1"/>
    <property type="molecule type" value="Genomic_DNA"/>
</dbReference>
<dbReference type="Proteomes" id="UP000663838">
    <property type="component" value="Unassembled WGS sequence"/>
</dbReference>